<organism evidence="2 3">
    <name type="scientific">Kroppenstedtia sanguinis</name>
    <dbReference type="NCBI Taxonomy" id="1380684"/>
    <lineage>
        <taxon>Bacteria</taxon>
        <taxon>Bacillati</taxon>
        <taxon>Bacillota</taxon>
        <taxon>Bacilli</taxon>
        <taxon>Bacillales</taxon>
        <taxon>Thermoactinomycetaceae</taxon>
        <taxon>Kroppenstedtia</taxon>
    </lineage>
</organism>
<dbReference type="EMBL" id="JBHTNU010000020">
    <property type="protein sequence ID" value="MFD1428264.1"/>
    <property type="molecule type" value="Genomic_DNA"/>
</dbReference>
<proteinExistence type="predicted"/>
<comment type="caution">
    <text evidence="2">The sequence shown here is derived from an EMBL/GenBank/DDBJ whole genome shotgun (WGS) entry which is preliminary data.</text>
</comment>
<sequence length="98" mass="11574">MMNMNPYAMEIVARQKQREIATGIRSPNPLRPSFTHRIRSWFTSESSLKVRRESSPSKIVPYRCRNSNLVFLQLYRGRPSRGNHRRNGRDLSRPGFRN</sequence>
<gene>
    <name evidence="2" type="ORF">ACFQ4Y_15250</name>
</gene>
<protein>
    <submittedName>
        <fullName evidence="2">Uncharacterized protein</fullName>
    </submittedName>
</protein>
<dbReference type="Proteomes" id="UP001597282">
    <property type="component" value="Unassembled WGS sequence"/>
</dbReference>
<reference evidence="3" key="1">
    <citation type="journal article" date="2019" name="Int. J. Syst. Evol. Microbiol.">
        <title>The Global Catalogue of Microorganisms (GCM) 10K type strain sequencing project: providing services to taxonomists for standard genome sequencing and annotation.</title>
        <authorList>
            <consortium name="The Broad Institute Genomics Platform"/>
            <consortium name="The Broad Institute Genome Sequencing Center for Infectious Disease"/>
            <person name="Wu L."/>
            <person name="Ma J."/>
        </authorList>
    </citation>
    <scope>NUCLEOTIDE SEQUENCE [LARGE SCALE GENOMIC DNA]</scope>
    <source>
        <strain evidence="3">S1</strain>
    </source>
</reference>
<feature type="region of interest" description="Disordered" evidence="1">
    <location>
        <begin position="77"/>
        <end position="98"/>
    </location>
</feature>
<name>A0ABW4CBX2_9BACL</name>
<evidence type="ECO:0000313" key="2">
    <source>
        <dbReference type="EMBL" id="MFD1428264.1"/>
    </source>
</evidence>
<evidence type="ECO:0000256" key="1">
    <source>
        <dbReference type="SAM" id="MobiDB-lite"/>
    </source>
</evidence>
<evidence type="ECO:0000313" key="3">
    <source>
        <dbReference type="Proteomes" id="UP001597282"/>
    </source>
</evidence>
<keyword evidence="3" id="KW-1185">Reference proteome</keyword>
<dbReference type="RefSeq" id="WP_380167008.1">
    <property type="nucleotide sequence ID" value="NZ_JBHTNU010000020.1"/>
</dbReference>
<accession>A0ABW4CBX2</accession>
<feature type="compositionally biased region" description="Basic residues" evidence="1">
    <location>
        <begin position="78"/>
        <end position="87"/>
    </location>
</feature>